<evidence type="ECO:0000256" key="4">
    <source>
        <dbReference type="ARBA" id="ARBA00022989"/>
    </source>
</evidence>
<proteinExistence type="inferred from homology"/>
<dbReference type="GeneID" id="93810684"/>
<evidence type="ECO:0000256" key="1">
    <source>
        <dbReference type="ARBA" id="ARBA00004651"/>
    </source>
</evidence>
<evidence type="ECO:0000313" key="12">
    <source>
        <dbReference type="Proteomes" id="UP000247584"/>
    </source>
</evidence>
<dbReference type="KEGG" id="schk:GII14_18550"/>
<dbReference type="Proteomes" id="UP000502117">
    <property type="component" value="Chromosome"/>
</dbReference>
<name>A0A6G7LVW4_9GAMM</name>
<keyword evidence="12" id="KW-1185">Reference proteome</keyword>
<feature type="domain" description="MacB-like periplasmic core" evidence="9">
    <location>
        <begin position="73"/>
        <end position="241"/>
    </location>
</feature>
<dbReference type="EMBL" id="QJSY01000002">
    <property type="protein sequence ID" value="PYE60717.1"/>
    <property type="molecule type" value="Genomic_DNA"/>
</dbReference>
<gene>
    <name evidence="10" type="ORF">C8J23_10251</name>
    <name evidence="11" type="ORF">GII14_18550</name>
</gene>
<feature type="transmembrane region" description="Helical" evidence="7">
    <location>
        <begin position="273"/>
        <end position="301"/>
    </location>
</feature>
<evidence type="ECO:0000256" key="5">
    <source>
        <dbReference type="ARBA" id="ARBA00023136"/>
    </source>
</evidence>
<feature type="transmembrane region" description="Helical" evidence="7">
    <location>
        <begin position="362"/>
        <end position="384"/>
    </location>
</feature>
<dbReference type="Proteomes" id="UP000247584">
    <property type="component" value="Unassembled WGS sequence"/>
</dbReference>
<dbReference type="RefSeq" id="WP_025008869.1">
    <property type="nucleotide sequence ID" value="NZ_BMXX01000002.1"/>
</dbReference>
<dbReference type="AlphaFoldDB" id="A0A6G7LVW4"/>
<evidence type="ECO:0000259" key="8">
    <source>
        <dbReference type="Pfam" id="PF02687"/>
    </source>
</evidence>
<feature type="domain" description="ABC3 transporter permease C-terminal" evidence="8">
    <location>
        <begin position="280"/>
        <end position="392"/>
    </location>
</feature>
<organism evidence="11 13">
    <name type="scientific">Shewanella chilikensis</name>
    <dbReference type="NCBI Taxonomy" id="558541"/>
    <lineage>
        <taxon>Bacteria</taxon>
        <taxon>Pseudomonadati</taxon>
        <taxon>Pseudomonadota</taxon>
        <taxon>Gammaproteobacteria</taxon>
        <taxon>Alteromonadales</taxon>
        <taxon>Shewanellaceae</taxon>
        <taxon>Shewanella</taxon>
    </lineage>
</organism>
<dbReference type="InterPro" id="IPR050250">
    <property type="entry name" value="Macrolide_Exporter_MacB"/>
</dbReference>
<evidence type="ECO:0000313" key="10">
    <source>
        <dbReference type="EMBL" id="PYE60717.1"/>
    </source>
</evidence>
<comment type="similarity">
    <text evidence="6">Belongs to the ABC-4 integral membrane protein family.</text>
</comment>
<evidence type="ECO:0000256" key="6">
    <source>
        <dbReference type="ARBA" id="ARBA00038076"/>
    </source>
</evidence>
<dbReference type="PANTHER" id="PTHR30572:SF4">
    <property type="entry name" value="ABC TRANSPORTER PERMEASE YTRF"/>
    <property type="match status" value="1"/>
</dbReference>
<keyword evidence="4 7" id="KW-1133">Transmembrane helix</keyword>
<keyword evidence="2" id="KW-1003">Cell membrane</keyword>
<evidence type="ECO:0000259" key="9">
    <source>
        <dbReference type="Pfam" id="PF12704"/>
    </source>
</evidence>
<feature type="transmembrane region" description="Helical" evidence="7">
    <location>
        <begin position="321"/>
        <end position="347"/>
    </location>
</feature>
<dbReference type="InterPro" id="IPR003838">
    <property type="entry name" value="ABC3_permease_C"/>
</dbReference>
<evidence type="ECO:0000256" key="3">
    <source>
        <dbReference type="ARBA" id="ARBA00022692"/>
    </source>
</evidence>
<evidence type="ECO:0000313" key="11">
    <source>
        <dbReference type="EMBL" id="QIJ05953.1"/>
    </source>
</evidence>
<reference evidence="11 13" key="2">
    <citation type="submission" date="2019-11" db="EMBL/GenBank/DDBJ databases">
        <title>Complete Genome Sequence of Shewanella chilikensis Strain DC57, Isolated from Corroded Seal Rings at a floating production facility in Australia.</title>
        <authorList>
            <person name="Salgar-Chaparro S.J."/>
            <person name="Castillo-Villamizar G.A."/>
            <person name="Poehlein A."/>
            <person name="Daniel R."/>
            <person name="Machuca L."/>
        </authorList>
    </citation>
    <scope>NUCLEOTIDE SEQUENCE [LARGE SCALE GENOMIC DNA]</scope>
    <source>
        <strain evidence="11 13">DC57</strain>
    </source>
</reference>
<dbReference type="InterPro" id="IPR025857">
    <property type="entry name" value="MacB_PCD"/>
</dbReference>
<keyword evidence="5 7" id="KW-0472">Membrane</keyword>
<dbReference type="Pfam" id="PF02687">
    <property type="entry name" value="FtsX"/>
    <property type="match status" value="1"/>
</dbReference>
<dbReference type="Pfam" id="PF12704">
    <property type="entry name" value="MacB_PCD"/>
    <property type="match status" value="1"/>
</dbReference>
<dbReference type="GO" id="GO:0022857">
    <property type="term" value="F:transmembrane transporter activity"/>
    <property type="evidence" value="ECO:0007669"/>
    <property type="project" value="TreeGrafter"/>
</dbReference>
<evidence type="ECO:0000256" key="2">
    <source>
        <dbReference type="ARBA" id="ARBA00022475"/>
    </source>
</evidence>
<reference evidence="10 12" key="1">
    <citation type="submission" date="2018-06" db="EMBL/GenBank/DDBJ databases">
        <title>Genomic Encyclopedia of Type Strains, Phase III (KMG-III): the genomes of soil and plant-associated and newly described type strains.</title>
        <authorList>
            <person name="Whitman W."/>
        </authorList>
    </citation>
    <scope>NUCLEOTIDE SEQUENCE [LARGE SCALE GENOMIC DNA]</scope>
    <source>
        <strain evidence="10 12">JC5</strain>
    </source>
</reference>
<keyword evidence="3 7" id="KW-0812">Transmembrane</keyword>
<dbReference type="GO" id="GO:0005886">
    <property type="term" value="C:plasma membrane"/>
    <property type="evidence" value="ECO:0007669"/>
    <property type="project" value="UniProtKB-SubCell"/>
</dbReference>
<accession>A0A6G7LVW4</accession>
<evidence type="ECO:0000313" key="13">
    <source>
        <dbReference type="Proteomes" id="UP000502117"/>
    </source>
</evidence>
<protein>
    <submittedName>
        <fullName evidence="10">ABC transport system permease protein</fullName>
    </submittedName>
    <submittedName>
        <fullName evidence="11">FtsX-like permease family protein</fullName>
    </submittedName>
</protein>
<dbReference type="PANTHER" id="PTHR30572">
    <property type="entry name" value="MEMBRANE COMPONENT OF TRANSPORTER-RELATED"/>
    <property type="match status" value="1"/>
</dbReference>
<sequence>MLNIKPVFSSLMRSKSGPILLLMQIILSVAIVANASFIIHERLTMMQRDSGIAEQEILAFTVYNFDPNIDTKLQNKVDQQILRRLPNVVTATSTNMLPLSGSGWSTTLNLGPDPETSKTTPQLAMYLGTEHTLETLGVKLVDGRNFYANEINDDVNGSNKLVIISKALADEVWPNESAVGKTLWADRDENVTVIGVVDKLQGAWVDSKDLEYSLIQNVDYTGHFYMVRAPSEHHKALKEQILEALMKENPNRVIDDFQSIQEVKQSSYRDHELMVSVLSMMVILLLLITSLGLTGMVMFNIQRRTKQIGTRRALGATKADILSLFLTENYLICIAGGLLGACLAVVLGQQLMQHYDLPQLDLIYPLLTVVGMLLVTTVAVVLPARRAANISPAMATRSV</sequence>
<evidence type="ECO:0000256" key="7">
    <source>
        <dbReference type="SAM" id="Phobius"/>
    </source>
</evidence>
<comment type="subcellular location">
    <subcellularLocation>
        <location evidence="1">Cell membrane</location>
        <topology evidence="1">Multi-pass membrane protein</topology>
    </subcellularLocation>
</comment>
<dbReference type="EMBL" id="CP045857">
    <property type="protein sequence ID" value="QIJ05953.1"/>
    <property type="molecule type" value="Genomic_DNA"/>
</dbReference>